<protein>
    <submittedName>
        <fullName evidence="1">Uncharacterized protein</fullName>
    </submittedName>
</protein>
<sequence length="90" mass="10353">MTRFSSWKRWDSSLNKIVTMAKTSLNHLKEGNNTSSRFYKLVESSRRRMSAHTDLARKDANGTDFSDVTHFVCSHVGACSGKQSSHWRMR</sequence>
<evidence type="ECO:0000313" key="2">
    <source>
        <dbReference type="Proteomes" id="UP001163321"/>
    </source>
</evidence>
<comment type="caution">
    <text evidence="1">The sequence shown here is derived from an EMBL/GenBank/DDBJ whole genome shotgun (WGS) entry which is preliminary data.</text>
</comment>
<organism evidence="1 2">
    <name type="scientific">Peronosclerospora sorghi</name>
    <dbReference type="NCBI Taxonomy" id="230839"/>
    <lineage>
        <taxon>Eukaryota</taxon>
        <taxon>Sar</taxon>
        <taxon>Stramenopiles</taxon>
        <taxon>Oomycota</taxon>
        <taxon>Peronosporomycetes</taxon>
        <taxon>Peronosporales</taxon>
        <taxon>Peronosporaceae</taxon>
        <taxon>Peronosclerospora</taxon>
    </lineage>
</organism>
<reference evidence="1 2" key="1">
    <citation type="journal article" date="2022" name="bioRxiv">
        <title>The genome of the oomycete Peronosclerospora sorghi, a cosmopolitan pathogen of maize and sorghum, is inflated with dispersed pseudogenes.</title>
        <authorList>
            <person name="Fletcher K."/>
            <person name="Martin F."/>
            <person name="Isakeit T."/>
            <person name="Cavanaugh K."/>
            <person name="Magill C."/>
            <person name="Michelmore R."/>
        </authorList>
    </citation>
    <scope>NUCLEOTIDE SEQUENCE [LARGE SCALE GENOMIC DNA]</scope>
    <source>
        <strain evidence="1">P6</strain>
    </source>
</reference>
<gene>
    <name evidence="1" type="ORF">PsorP6_016001</name>
</gene>
<accession>A0ACC0WPQ4</accession>
<keyword evidence="2" id="KW-1185">Reference proteome</keyword>
<evidence type="ECO:0000313" key="1">
    <source>
        <dbReference type="EMBL" id="KAI9920291.1"/>
    </source>
</evidence>
<dbReference type="Proteomes" id="UP001163321">
    <property type="component" value="Chromosome 10"/>
</dbReference>
<proteinExistence type="predicted"/>
<name>A0ACC0WPQ4_9STRA</name>
<dbReference type="EMBL" id="CM047589">
    <property type="protein sequence ID" value="KAI9920291.1"/>
    <property type="molecule type" value="Genomic_DNA"/>
</dbReference>